<sequence length="600" mass="69713">MSSDYENVYRHHFLSQLTNFIHFARLNKTATTSLLSLLKTTKSFSANIPKTTNALWEQVGVKFTFKTFYYCSSCFEELNSYQDLYIRCNSKEKANSEFCLFSLAEELERVVKSATDIIEWYSTPKNQLAGDVIKGTWYQQHSTNVPCLSLMLSTDGKPIIKSKTTQTSIWPVISYLVEIPPPLREDINNTLLLGLWHGPIAPSSSVLLNKIVRNIQLLMTTGINININNKMNHFIVKVQLFSGSRCPAPCTKHTLYKWIDFIRRPQQQRTQQHINTCARQISTTNHNVFGVIGQSPLSSILSIPDQSTFDYFHLVLEIHLRYLLSKWNDVLKNNTTALTFINECLDEIKYPHTFNRRPRDFSSYGKWKAAELRLFIIYDAFVYDPCKELYSVHALVHLWEQVEQHGELAYHSLFASESCLHEFEKLAYDSTLLCEQISFWWCIFRQTDIMFKSTTSSITPGRIQKASTALPNSQPTFDDDMDHYGLDENELDRNYPLVYNISPNTQQNRSLNQHSNQNKTLGTYYTPQLKRKRPEPQVASCFDDPLTEMLNTFQRSLDELNRKIDYMTQRDIAFEKQIKTMEKSVGGLYRKVNKVIFFIF</sequence>
<organism evidence="1 2">
    <name type="scientific">Adineta steineri</name>
    <dbReference type="NCBI Taxonomy" id="433720"/>
    <lineage>
        <taxon>Eukaryota</taxon>
        <taxon>Metazoa</taxon>
        <taxon>Spiralia</taxon>
        <taxon>Gnathifera</taxon>
        <taxon>Rotifera</taxon>
        <taxon>Eurotatoria</taxon>
        <taxon>Bdelloidea</taxon>
        <taxon>Adinetida</taxon>
        <taxon>Adinetidae</taxon>
        <taxon>Adineta</taxon>
    </lineage>
</organism>
<gene>
    <name evidence="1" type="ORF">OXD698_LOCUS22989</name>
</gene>
<accession>A0A819GG34</accession>
<reference evidence="1" key="1">
    <citation type="submission" date="2021-02" db="EMBL/GenBank/DDBJ databases">
        <authorList>
            <person name="Nowell W R."/>
        </authorList>
    </citation>
    <scope>NUCLEOTIDE SEQUENCE</scope>
</reference>
<dbReference type="AlphaFoldDB" id="A0A819GG34"/>
<comment type="caution">
    <text evidence="1">The sequence shown here is derived from an EMBL/GenBank/DDBJ whole genome shotgun (WGS) entry which is preliminary data.</text>
</comment>
<evidence type="ECO:0000313" key="1">
    <source>
        <dbReference type="EMBL" id="CAF3882841.1"/>
    </source>
</evidence>
<protein>
    <submittedName>
        <fullName evidence="1">Uncharacterized protein</fullName>
    </submittedName>
</protein>
<name>A0A819GG34_9BILA</name>
<evidence type="ECO:0000313" key="2">
    <source>
        <dbReference type="Proteomes" id="UP000663844"/>
    </source>
</evidence>
<proteinExistence type="predicted"/>
<dbReference type="Proteomes" id="UP000663844">
    <property type="component" value="Unassembled WGS sequence"/>
</dbReference>
<dbReference type="EMBL" id="CAJOAZ010002004">
    <property type="protein sequence ID" value="CAF3882841.1"/>
    <property type="molecule type" value="Genomic_DNA"/>
</dbReference>